<dbReference type="Proteomes" id="UP001500724">
    <property type="component" value="Unassembled WGS sequence"/>
</dbReference>
<evidence type="ECO:0000256" key="1">
    <source>
        <dbReference type="ARBA" id="ARBA00001933"/>
    </source>
</evidence>
<keyword evidence="5" id="KW-0808">Transferase</keyword>
<dbReference type="PIRSF" id="PIRSF000521">
    <property type="entry name" value="Transaminase_4ab_Lys_Orn"/>
    <property type="match status" value="1"/>
</dbReference>
<feature type="region of interest" description="Disordered" evidence="10">
    <location>
        <begin position="448"/>
        <end position="469"/>
    </location>
</feature>
<dbReference type="PROSITE" id="PS00600">
    <property type="entry name" value="AA_TRANSFER_CLASS_3"/>
    <property type="match status" value="1"/>
</dbReference>
<evidence type="ECO:0000313" key="11">
    <source>
        <dbReference type="EMBL" id="GAA0632997.1"/>
    </source>
</evidence>
<organism evidence="11 12">
    <name type="scientific">Streptomyces thermocarboxydovorans</name>
    <dbReference type="NCBI Taxonomy" id="59298"/>
    <lineage>
        <taxon>Bacteria</taxon>
        <taxon>Bacillati</taxon>
        <taxon>Actinomycetota</taxon>
        <taxon>Actinomycetes</taxon>
        <taxon>Kitasatosporales</taxon>
        <taxon>Streptomycetaceae</taxon>
        <taxon>Streptomyces</taxon>
    </lineage>
</organism>
<comment type="cofactor">
    <cofactor evidence="1">
        <name>pyridoxal 5'-phosphate</name>
        <dbReference type="ChEBI" id="CHEBI:597326"/>
    </cofactor>
</comment>
<dbReference type="InterPro" id="IPR015424">
    <property type="entry name" value="PyrdxlP-dep_Trfase"/>
</dbReference>
<accession>A0ABN1H8F6</accession>
<comment type="similarity">
    <text evidence="2 9">Belongs to the class-III pyridoxal-phosphate-dependent aminotransferase family.</text>
</comment>
<evidence type="ECO:0000256" key="8">
    <source>
        <dbReference type="ARBA" id="ARBA00050040"/>
    </source>
</evidence>
<dbReference type="CDD" id="cd00610">
    <property type="entry name" value="OAT_like"/>
    <property type="match status" value="1"/>
</dbReference>
<keyword evidence="6 9" id="KW-0663">Pyridoxal phosphate</keyword>
<evidence type="ECO:0000256" key="7">
    <source>
        <dbReference type="ARBA" id="ARBA00030921"/>
    </source>
</evidence>
<evidence type="ECO:0000256" key="2">
    <source>
        <dbReference type="ARBA" id="ARBA00008954"/>
    </source>
</evidence>
<evidence type="ECO:0000256" key="5">
    <source>
        <dbReference type="ARBA" id="ARBA00022679"/>
    </source>
</evidence>
<dbReference type="NCBIfam" id="TIGR03251">
    <property type="entry name" value="LAT_fam"/>
    <property type="match status" value="1"/>
</dbReference>
<dbReference type="Pfam" id="PF00202">
    <property type="entry name" value="Aminotran_3"/>
    <property type="match status" value="1"/>
</dbReference>
<dbReference type="EMBL" id="BAAAGU010000004">
    <property type="protein sequence ID" value="GAA0632997.1"/>
    <property type="molecule type" value="Genomic_DNA"/>
</dbReference>
<protein>
    <recommendedName>
        <fullName evidence="8">L-lysine-epsilon aminotransferase</fullName>
        <ecNumber evidence="3">2.6.1.36</ecNumber>
    </recommendedName>
    <alternativeName>
        <fullName evidence="7">Lysine 6-aminotransferase</fullName>
    </alternativeName>
</protein>
<evidence type="ECO:0000313" key="12">
    <source>
        <dbReference type="Proteomes" id="UP001500724"/>
    </source>
</evidence>
<evidence type="ECO:0000256" key="4">
    <source>
        <dbReference type="ARBA" id="ARBA00022576"/>
    </source>
</evidence>
<dbReference type="PANTHER" id="PTHR43206">
    <property type="entry name" value="AMINOTRANSFERASE"/>
    <property type="match status" value="1"/>
</dbReference>
<evidence type="ECO:0000256" key="3">
    <source>
        <dbReference type="ARBA" id="ARBA00013071"/>
    </source>
</evidence>
<dbReference type="SUPFAM" id="SSF53383">
    <property type="entry name" value="PLP-dependent transferases"/>
    <property type="match status" value="1"/>
</dbReference>
<dbReference type="EC" id="2.6.1.36" evidence="3"/>
<dbReference type="Gene3D" id="3.40.640.10">
    <property type="entry name" value="Type I PLP-dependent aspartate aminotransferase-like (Major domain)"/>
    <property type="match status" value="1"/>
</dbReference>
<evidence type="ECO:0000256" key="10">
    <source>
        <dbReference type="SAM" id="MobiDB-lite"/>
    </source>
</evidence>
<evidence type="ECO:0000256" key="9">
    <source>
        <dbReference type="RuleBase" id="RU003560"/>
    </source>
</evidence>
<proteinExistence type="inferred from homology"/>
<evidence type="ECO:0000256" key="6">
    <source>
        <dbReference type="ARBA" id="ARBA00022898"/>
    </source>
</evidence>
<dbReference type="InterPro" id="IPR015422">
    <property type="entry name" value="PyrdxlP-dep_Trfase_small"/>
</dbReference>
<name>A0ABN1H8F6_9ACTN</name>
<sequence length="469" mass="51308">MTLRRAGSITPDRVHTSLAEHLLVDGYPFVLDLERSHGSWLVDELTGRSYLDLFTFYASSPLGFNPPDVTQDPEFARLLAKVGANKPSNADVYTTELAEFVATFARVLGDPELPHLFFVEGGALAVENALKCAFDWKSRRNEAAGRPASLGTQVLHLKYAFHGRSGYTLSLTNTEPVKTERFPVFDWPRIDTPAVRFPLADHLAQVEEAERVALAQAEAAFRAHQHDIACFIAEPVLSEGGDKHLRPEFLQAMQRLCHEHDALFVLDEVQTGVGLTGTPWAYQQLGIEPDVVAFGKKAQVGGVMAGRRVDLVPDHVFRVSARVGSTWAGGLVDMVRSRRLLEVIERDRLIERAADLGGQLLAGLRSLADRFPGLVSNARGRGLMCAFDLPSTTFRDTFVDVLREEGVLVLPGGELSVRLRPALSVSQEELSFALDAFARSLKRCSDGAQAHGRALPSPPPTGRAGSTRA</sequence>
<keyword evidence="12" id="KW-1185">Reference proteome</keyword>
<dbReference type="InterPro" id="IPR005814">
    <property type="entry name" value="Aminotrans_3"/>
</dbReference>
<dbReference type="PANTHER" id="PTHR43206:SF2">
    <property type="entry name" value="4-AMINOBUTYRATE AMINOTRANSFERASE GABT"/>
    <property type="match status" value="1"/>
</dbReference>
<dbReference type="InterPro" id="IPR017657">
    <property type="entry name" value="L-lysine_6-transaminase"/>
</dbReference>
<dbReference type="InterPro" id="IPR049704">
    <property type="entry name" value="Aminotrans_3_PPA_site"/>
</dbReference>
<dbReference type="InterPro" id="IPR015421">
    <property type="entry name" value="PyrdxlP-dep_Trfase_major"/>
</dbReference>
<comment type="caution">
    <text evidence="11">The sequence shown here is derived from an EMBL/GenBank/DDBJ whole genome shotgun (WGS) entry which is preliminary data.</text>
</comment>
<dbReference type="RefSeq" id="WP_343997699.1">
    <property type="nucleotide sequence ID" value="NZ_BAAAGU010000004.1"/>
</dbReference>
<reference evidence="11 12" key="1">
    <citation type="journal article" date="2019" name="Int. J. Syst. Evol. Microbiol.">
        <title>The Global Catalogue of Microorganisms (GCM) 10K type strain sequencing project: providing services to taxonomists for standard genome sequencing and annotation.</title>
        <authorList>
            <consortium name="The Broad Institute Genomics Platform"/>
            <consortium name="The Broad Institute Genome Sequencing Center for Infectious Disease"/>
            <person name="Wu L."/>
            <person name="Ma J."/>
        </authorList>
    </citation>
    <scope>NUCLEOTIDE SEQUENCE [LARGE SCALE GENOMIC DNA]</scope>
    <source>
        <strain evidence="11 12">JCM 10367</strain>
    </source>
</reference>
<dbReference type="Gene3D" id="3.90.1150.10">
    <property type="entry name" value="Aspartate Aminotransferase, domain 1"/>
    <property type="match status" value="1"/>
</dbReference>
<keyword evidence="4" id="KW-0032">Aminotransferase</keyword>
<gene>
    <name evidence="11" type="primary">lat</name>
    <name evidence="11" type="ORF">GCM10009535_05960</name>
</gene>